<proteinExistence type="predicted"/>
<sequence length="96" mass="10199">MTEEKISSPASHWRRRKWSSPIPSDQAARQGNITRMAFELLGKDGAISFLNSEFADLGGRPLAIATASTAGQARVLTAMQDLASGGARIDDVVAAQ</sequence>
<reference evidence="3" key="1">
    <citation type="journal article" date="2019" name="Int. J. Syst. Evol. Microbiol.">
        <title>The Global Catalogue of Microorganisms (GCM) 10K type strain sequencing project: providing services to taxonomists for standard genome sequencing and annotation.</title>
        <authorList>
            <consortium name="The Broad Institute Genomics Platform"/>
            <consortium name="The Broad Institute Genome Sequencing Center for Infectious Disease"/>
            <person name="Wu L."/>
            <person name="Ma J."/>
        </authorList>
    </citation>
    <scope>NUCLEOTIDE SEQUENCE [LARGE SCALE GENOMIC DNA]</scope>
    <source>
        <strain evidence="3">CGMCC 1.15959</strain>
    </source>
</reference>
<evidence type="ECO:0000313" key="3">
    <source>
        <dbReference type="Proteomes" id="UP000619041"/>
    </source>
</evidence>
<gene>
    <name evidence="2" type="ORF">GCM10011515_02440</name>
</gene>
<keyword evidence="3" id="KW-1185">Reference proteome</keyword>
<comment type="caution">
    <text evidence="2">The sequence shown here is derived from an EMBL/GenBank/DDBJ whole genome shotgun (WGS) entry which is preliminary data.</text>
</comment>
<dbReference type="RefSeq" id="WP_188643472.1">
    <property type="nucleotide sequence ID" value="NZ_BMKL01000001.1"/>
</dbReference>
<feature type="region of interest" description="Disordered" evidence="1">
    <location>
        <begin position="1"/>
        <end position="29"/>
    </location>
</feature>
<dbReference type="Proteomes" id="UP000619041">
    <property type="component" value="Unassembled WGS sequence"/>
</dbReference>
<protein>
    <submittedName>
        <fullName evidence="2">Uncharacterized protein</fullName>
    </submittedName>
</protein>
<evidence type="ECO:0000256" key="1">
    <source>
        <dbReference type="SAM" id="MobiDB-lite"/>
    </source>
</evidence>
<accession>A0ABQ1RYJ6</accession>
<name>A0ABQ1RYJ6_9SPHN</name>
<organism evidence="2 3">
    <name type="scientific">Tsuneonella deserti</name>
    <dbReference type="NCBI Taxonomy" id="2035528"/>
    <lineage>
        <taxon>Bacteria</taxon>
        <taxon>Pseudomonadati</taxon>
        <taxon>Pseudomonadota</taxon>
        <taxon>Alphaproteobacteria</taxon>
        <taxon>Sphingomonadales</taxon>
        <taxon>Erythrobacteraceae</taxon>
        <taxon>Tsuneonella</taxon>
    </lineage>
</organism>
<evidence type="ECO:0000313" key="2">
    <source>
        <dbReference type="EMBL" id="GGD86425.1"/>
    </source>
</evidence>
<dbReference type="EMBL" id="BMKL01000001">
    <property type="protein sequence ID" value="GGD86425.1"/>
    <property type="molecule type" value="Genomic_DNA"/>
</dbReference>